<keyword evidence="3" id="KW-0539">Nucleus</keyword>
<feature type="compositionally biased region" description="Low complexity" evidence="4">
    <location>
        <begin position="457"/>
        <end position="479"/>
    </location>
</feature>
<dbReference type="Pfam" id="PF16755">
    <property type="entry name" value="Beta-prop_NUP159_NUP214"/>
    <property type="match status" value="1"/>
</dbReference>
<dbReference type="GO" id="GO:0005634">
    <property type="term" value="C:nucleus"/>
    <property type="evidence" value="ECO:0007669"/>
    <property type="project" value="UniProtKB-SubCell"/>
</dbReference>
<evidence type="ECO:0000256" key="1">
    <source>
        <dbReference type="ARBA" id="ARBA00004123"/>
    </source>
</evidence>
<dbReference type="InterPro" id="IPR015943">
    <property type="entry name" value="WD40/YVTN_repeat-like_dom_sf"/>
</dbReference>
<evidence type="ECO:0000313" key="6">
    <source>
        <dbReference type="EMBL" id="GME68258.1"/>
    </source>
</evidence>
<dbReference type="Proteomes" id="UP001165120">
    <property type="component" value="Unassembled WGS sequence"/>
</dbReference>
<keyword evidence="2" id="KW-0813">Transport</keyword>
<feature type="compositionally biased region" description="Polar residues" evidence="4">
    <location>
        <begin position="522"/>
        <end position="563"/>
    </location>
</feature>
<evidence type="ECO:0000256" key="4">
    <source>
        <dbReference type="SAM" id="MobiDB-lite"/>
    </source>
</evidence>
<feature type="region of interest" description="Disordered" evidence="4">
    <location>
        <begin position="452"/>
        <end position="479"/>
    </location>
</feature>
<evidence type="ECO:0000256" key="3">
    <source>
        <dbReference type="ARBA" id="ARBA00023242"/>
    </source>
</evidence>
<dbReference type="AlphaFoldDB" id="A0A9W6T014"/>
<feature type="domain" description="Nucleoporin Nup159/Nup146 N-terminal" evidence="5">
    <location>
        <begin position="47"/>
        <end position="381"/>
    </location>
</feature>
<dbReference type="Gene3D" id="2.130.10.10">
    <property type="entry name" value="YVTN repeat-like/Quinoprotein amine dehydrogenase"/>
    <property type="match status" value="1"/>
</dbReference>
<evidence type="ECO:0000259" key="5">
    <source>
        <dbReference type="Pfam" id="PF16755"/>
    </source>
</evidence>
<reference evidence="6" key="1">
    <citation type="submission" date="2023-04" db="EMBL/GenBank/DDBJ databases">
        <title>Candida boidinii NBRC 10035.</title>
        <authorList>
            <person name="Ichikawa N."/>
            <person name="Sato H."/>
            <person name="Tonouchi N."/>
        </authorList>
    </citation>
    <scope>NUCLEOTIDE SEQUENCE</scope>
    <source>
        <strain evidence="6">NBRC 10035</strain>
    </source>
</reference>
<dbReference type="EMBL" id="BSXN01000365">
    <property type="protein sequence ID" value="GME68258.1"/>
    <property type="molecule type" value="Genomic_DNA"/>
</dbReference>
<protein>
    <submittedName>
        <fullName evidence="6">Unnamed protein product</fullName>
    </submittedName>
</protein>
<organism evidence="6 7">
    <name type="scientific">Candida boidinii</name>
    <name type="common">Yeast</name>
    <dbReference type="NCBI Taxonomy" id="5477"/>
    <lineage>
        <taxon>Eukaryota</taxon>
        <taxon>Fungi</taxon>
        <taxon>Dikarya</taxon>
        <taxon>Ascomycota</taxon>
        <taxon>Saccharomycotina</taxon>
        <taxon>Pichiomycetes</taxon>
        <taxon>Pichiales</taxon>
        <taxon>Pichiaceae</taxon>
        <taxon>Ogataea</taxon>
        <taxon>Ogataea/Candida clade</taxon>
    </lineage>
</organism>
<sequence>METEELELLTIEDFGFRQPIKSIALFKDDDPLDYLKDKFVNLLVSSVKHEITIAAFKDTIIIIKESEINSIISRAESGELEKDAIVDSFDRLEIKLPNNITQIKLSSDESFLIIADTNNKISTILTSNLISNNLIFSYEGQFDDTITNISTSTDVSSQFIVNTLNDKLYLIDISGEVFNFSGDVSAASWSQDGDFLVIGYKSGSILYKTLDDEEINQIEMPESIDDKFPVSIIPFVDNSYIVSYSNSIGIDADEEVEVLSFIINDSTIYEAPELCPAWGVVERPLSYYSAKLINWSESVPKLMILASSKVTEFSTITPNSQFDEANDSDRAQMPLSGDDDDSVIGMVMDLQSNVEILEPCPGVEQSKEIPRLLSLTHSGDLLVWYIWHSKDLLSDKVNLQKALNLRLLEVNEAASAFTSTPTVNDKTPADDLFSSSLDDLGAALGESVLTIPKPAEPNIDNLPSLDLNPNNTKSSFGTGAPSFGSSGFGKSGFGNSNNNNQFSFGKSGFGNSNNNNQLSFGKTSLGNTNNNDQPSFGSTAFKGFNSSQSPFSNLGQDSNTGSKESPFGAFANNNGAGSKESPFGAFANNNGTGSKAISSRISFCQTQQKYRINSSIW</sequence>
<dbReference type="InterPro" id="IPR039462">
    <property type="entry name" value="Nup159/Nup146_N"/>
</dbReference>
<accession>A0A9W6T014</accession>
<comment type="subcellular location">
    <subcellularLocation>
        <location evidence="1">Nucleus</location>
    </subcellularLocation>
</comment>
<gene>
    <name evidence="6" type="ORF">Cboi02_000151900</name>
</gene>
<feature type="region of interest" description="Disordered" evidence="4">
    <location>
        <begin position="513"/>
        <end position="574"/>
    </location>
</feature>
<comment type="caution">
    <text evidence="6">The sequence shown here is derived from an EMBL/GenBank/DDBJ whole genome shotgun (WGS) entry which is preliminary data.</text>
</comment>
<dbReference type="SUPFAM" id="SSF117289">
    <property type="entry name" value="Nucleoporin domain"/>
    <property type="match status" value="1"/>
</dbReference>
<evidence type="ECO:0000256" key="2">
    <source>
        <dbReference type="ARBA" id="ARBA00022448"/>
    </source>
</evidence>
<name>A0A9W6T014_CANBO</name>
<evidence type="ECO:0000313" key="7">
    <source>
        <dbReference type="Proteomes" id="UP001165120"/>
    </source>
</evidence>
<keyword evidence="7" id="KW-1185">Reference proteome</keyword>
<proteinExistence type="predicted"/>